<keyword evidence="1" id="KW-1133">Transmembrane helix</keyword>
<comment type="caution">
    <text evidence="2">The sequence shown here is derived from an EMBL/GenBank/DDBJ whole genome shotgun (WGS) entry which is preliminary data.</text>
</comment>
<name>A0A9Q0TVH8_SALPP</name>
<proteinExistence type="predicted"/>
<reference evidence="2" key="1">
    <citation type="submission" date="2022-11" db="EMBL/GenBank/DDBJ databases">
        <authorList>
            <person name="Hyden B.L."/>
            <person name="Feng K."/>
            <person name="Yates T."/>
            <person name="Jawdy S."/>
            <person name="Smart L.B."/>
            <person name="Muchero W."/>
        </authorList>
    </citation>
    <scope>NUCLEOTIDE SEQUENCE</scope>
    <source>
        <tissue evidence="2">Shoot tip</tissue>
    </source>
</reference>
<keyword evidence="1" id="KW-0472">Membrane</keyword>
<evidence type="ECO:0000313" key="3">
    <source>
        <dbReference type="Proteomes" id="UP001151532"/>
    </source>
</evidence>
<sequence>MCLSICSRVISSLNRVSNVCFTIFGVWAAMSSLSLC</sequence>
<evidence type="ECO:0000313" key="2">
    <source>
        <dbReference type="EMBL" id="KAJ6718473.1"/>
    </source>
</evidence>
<keyword evidence="1" id="KW-0812">Transmembrane</keyword>
<feature type="transmembrane region" description="Helical" evidence="1">
    <location>
        <begin position="12"/>
        <end position="30"/>
    </location>
</feature>
<dbReference type="EMBL" id="JAPFFK010000014">
    <property type="protein sequence ID" value="KAJ6718473.1"/>
    <property type="molecule type" value="Genomic_DNA"/>
</dbReference>
<organism evidence="2 3">
    <name type="scientific">Salix purpurea</name>
    <name type="common">Purple osier willow</name>
    <dbReference type="NCBI Taxonomy" id="77065"/>
    <lineage>
        <taxon>Eukaryota</taxon>
        <taxon>Viridiplantae</taxon>
        <taxon>Streptophyta</taxon>
        <taxon>Embryophyta</taxon>
        <taxon>Tracheophyta</taxon>
        <taxon>Spermatophyta</taxon>
        <taxon>Magnoliopsida</taxon>
        <taxon>eudicotyledons</taxon>
        <taxon>Gunneridae</taxon>
        <taxon>Pentapetalae</taxon>
        <taxon>rosids</taxon>
        <taxon>fabids</taxon>
        <taxon>Malpighiales</taxon>
        <taxon>Salicaceae</taxon>
        <taxon>Saliceae</taxon>
        <taxon>Salix</taxon>
    </lineage>
</organism>
<gene>
    <name evidence="2" type="ORF">OIU79_006376</name>
</gene>
<feature type="non-terminal residue" evidence="2">
    <location>
        <position position="36"/>
    </location>
</feature>
<evidence type="ECO:0000256" key="1">
    <source>
        <dbReference type="SAM" id="Phobius"/>
    </source>
</evidence>
<keyword evidence="3" id="KW-1185">Reference proteome</keyword>
<protein>
    <submittedName>
        <fullName evidence="2">Uncharacterized protein</fullName>
    </submittedName>
</protein>
<dbReference type="AlphaFoldDB" id="A0A9Q0TVH8"/>
<reference evidence="2" key="2">
    <citation type="journal article" date="2023" name="Int. J. Mol. Sci.">
        <title>De Novo Assembly and Annotation of 11 Diverse Shrub Willow (Salix) Genomes Reveals Novel Gene Organization in Sex-Linked Regions.</title>
        <authorList>
            <person name="Hyden B."/>
            <person name="Feng K."/>
            <person name="Yates T.B."/>
            <person name="Jawdy S."/>
            <person name="Cereghino C."/>
            <person name="Smart L.B."/>
            <person name="Muchero W."/>
        </authorList>
    </citation>
    <scope>NUCLEOTIDE SEQUENCE</scope>
    <source>
        <tissue evidence="2">Shoot tip</tissue>
    </source>
</reference>
<dbReference type="Proteomes" id="UP001151532">
    <property type="component" value="Chromosome 10"/>
</dbReference>
<accession>A0A9Q0TVH8</accession>